<dbReference type="HOGENOM" id="CLU_2135106_0_0_1"/>
<evidence type="ECO:0000313" key="2">
    <source>
        <dbReference type="EMBL" id="KIJ41314.1"/>
    </source>
</evidence>
<dbReference type="Proteomes" id="UP000054279">
    <property type="component" value="Unassembled WGS sequence"/>
</dbReference>
<organism evidence="2 3">
    <name type="scientific">Sphaerobolus stellatus (strain SS14)</name>
    <dbReference type="NCBI Taxonomy" id="990650"/>
    <lineage>
        <taxon>Eukaryota</taxon>
        <taxon>Fungi</taxon>
        <taxon>Dikarya</taxon>
        <taxon>Basidiomycota</taxon>
        <taxon>Agaricomycotina</taxon>
        <taxon>Agaricomycetes</taxon>
        <taxon>Phallomycetidae</taxon>
        <taxon>Geastrales</taxon>
        <taxon>Sphaerobolaceae</taxon>
        <taxon>Sphaerobolus</taxon>
    </lineage>
</organism>
<evidence type="ECO:0000313" key="3">
    <source>
        <dbReference type="Proteomes" id="UP000054279"/>
    </source>
</evidence>
<proteinExistence type="predicted"/>
<dbReference type="EMBL" id="KN837185">
    <property type="protein sequence ID" value="KIJ35798.1"/>
    <property type="molecule type" value="Genomic_DNA"/>
</dbReference>
<reference evidence="2 3" key="1">
    <citation type="submission" date="2014-06" db="EMBL/GenBank/DDBJ databases">
        <title>Evolutionary Origins and Diversification of the Mycorrhizal Mutualists.</title>
        <authorList>
            <consortium name="DOE Joint Genome Institute"/>
            <consortium name="Mycorrhizal Genomics Consortium"/>
            <person name="Kohler A."/>
            <person name="Kuo A."/>
            <person name="Nagy L.G."/>
            <person name="Floudas D."/>
            <person name="Copeland A."/>
            <person name="Barry K.W."/>
            <person name="Cichocki N."/>
            <person name="Veneault-Fourrey C."/>
            <person name="LaButti K."/>
            <person name="Lindquist E.A."/>
            <person name="Lipzen A."/>
            <person name="Lundell T."/>
            <person name="Morin E."/>
            <person name="Murat C."/>
            <person name="Riley R."/>
            <person name="Ohm R."/>
            <person name="Sun H."/>
            <person name="Tunlid A."/>
            <person name="Henrissat B."/>
            <person name="Grigoriev I.V."/>
            <person name="Hibbett D.S."/>
            <person name="Martin F."/>
        </authorList>
    </citation>
    <scope>NUCLEOTIDE SEQUENCE [LARGE SCALE GENOMIC DNA]</scope>
    <source>
        <strain evidence="2 3">SS14</strain>
    </source>
</reference>
<name>A0A0C9V2U3_SPHS4</name>
<gene>
    <name evidence="2" type="ORF">M422DRAFT_255822</name>
    <name evidence="1" type="ORF">M422DRAFT_261987</name>
</gene>
<sequence>MSLNMPPRNDPAPWTLRLDENSSESLPLTWCNCPMALNGMYDRLWGGGEDAWRGILCEGPLTSPLKETQAIAIQEEITSTASDSEAEGDPEAKNANRLQRTQYWSYYYLSNPS</sequence>
<keyword evidence="3" id="KW-1185">Reference proteome</keyword>
<dbReference type="EMBL" id="KN837138">
    <property type="protein sequence ID" value="KIJ41314.1"/>
    <property type="molecule type" value="Genomic_DNA"/>
</dbReference>
<evidence type="ECO:0000313" key="1">
    <source>
        <dbReference type="EMBL" id="KIJ35798.1"/>
    </source>
</evidence>
<accession>A0A0C9V2U3</accession>
<dbReference type="AlphaFoldDB" id="A0A0C9V2U3"/>
<protein>
    <submittedName>
        <fullName evidence="2">Uncharacterized protein</fullName>
    </submittedName>
</protein>